<dbReference type="GO" id="GO:0016491">
    <property type="term" value="F:oxidoreductase activity"/>
    <property type="evidence" value="ECO:0007669"/>
    <property type="project" value="TreeGrafter"/>
</dbReference>
<dbReference type="GO" id="GO:0032451">
    <property type="term" value="F:demethylase activity"/>
    <property type="evidence" value="ECO:0007669"/>
    <property type="project" value="TreeGrafter"/>
</dbReference>
<feature type="region of interest" description="Disordered" evidence="1">
    <location>
        <begin position="285"/>
        <end position="304"/>
    </location>
</feature>
<dbReference type="InterPro" id="IPR032857">
    <property type="entry name" value="ALKBH4"/>
</dbReference>
<dbReference type="Pfam" id="PF13532">
    <property type="entry name" value="2OG-FeII_Oxy_2"/>
    <property type="match status" value="1"/>
</dbReference>
<name>A0AAN6W613_9PEZI</name>
<feature type="compositionally biased region" description="Pro residues" evidence="1">
    <location>
        <begin position="1"/>
        <end position="21"/>
    </location>
</feature>
<reference evidence="3" key="2">
    <citation type="submission" date="2023-05" db="EMBL/GenBank/DDBJ databases">
        <authorList>
            <consortium name="Lawrence Berkeley National Laboratory"/>
            <person name="Steindorff A."/>
            <person name="Hensen N."/>
            <person name="Bonometti L."/>
            <person name="Westerberg I."/>
            <person name="Brannstrom I.O."/>
            <person name="Guillou S."/>
            <person name="Cros-Aarteil S."/>
            <person name="Calhoun S."/>
            <person name="Haridas S."/>
            <person name="Kuo A."/>
            <person name="Mondo S."/>
            <person name="Pangilinan J."/>
            <person name="Riley R."/>
            <person name="Labutti K."/>
            <person name="Andreopoulos B."/>
            <person name="Lipzen A."/>
            <person name="Chen C."/>
            <person name="Yanf M."/>
            <person name="Daum C."/>
            <person name="Ng V."/>
            <person name="Clum A."/>
            <person name="Ohm R."/>
            <person name="Martin F."/>
            <person name="Silar P."/>
            <person name="Natvig D."/>
            <person name="Lalanne C."/>
            <person name="Gautier V."/>
            <person name="Ament-Velasquez S.L."/>
            <person name="Kruys A."/>
            <person name="Hutchinson M.I."/>
            <person name="Powell A.J."/>
            <person name="Barry K."/>
            <person name="Miller A.N."/>
            <person name="Grigoriev I.V."/>
            <person name="Debuchy R."/>
            <person name="Gladieux P."/>
            <person name="Thoren M.H."/>
            <person name="Johannesson H."/>
        </authorList>
    </citation>
    <scope>NUCLEOTIDE SEQUENCE</scope>
    <source>
        <strain evidence="3">CBS 892.96</strain>
    </source>
</reference>
<dbReference type="InterPro" id="IPR005123">
    <property type="entry name" value="Oxoglu/Fe-dep_dioxygenase_dom"/>
</dbReference>
<dbReference type="InterPro" id="IPR027450">
    <property type="entry name" value="AlkB-like"/>
</dbReference>
<feature type="domain" description="Fe2OG dioxygenase" evidence="2">
    <location>
        <begin position="120"/>
        <end position="260"/>
    </location>
</feature>
<dbReference type="Gene3D" id="2.60.120.590">
    <property type="entry name" value="Alpha-ketoglutarate-dependent dioxygenase AlkB-like"/>
    <property type="match status" value="1"/>
</dbReference>
<keyword evidence="4" id="KW-1185">Reference proteome</keyword>
<organism evidence="3 4">
    <name type="scientific">Triangularia setosa</name>
    <dbReference type="NCBI Taxonomy" id="2587417"/>
    <lineage>
        <taxon>Eukaryota</taxon>
        <taxon>Fungi</taxon>
        <taxon>Dikarya</taxon>
        <taxon>Ascomycota</taxon>
        <taxon>Pezizomycotina</taxon>
        <taxon>Sordariomycetes</taxon>
        <taxon>Sordariomycetidae</taxon>
        <taxon>Sordariales</taxon>
        <taxon>Podosporaceae</taxon>
        <taxon>Triangularia</taxon>
    </lineage>
</organism>
<gene>
    <name evidence="3" type="ORF">QBC36DRAFT_44358</name>
</gene>
<accession>A0AAN6W613</accession>
<protein>
    <recommendedName>
        <fullName evidence="2">Fe2OG dioxygenase domain-containing protein</fullName>
    </recommendedName>
</protein>
<dbReference type="AlphaFoldDB" id="A0AAN6W613"/>
<evidence type="ECO:0000259" key="2">
    <source>
        <dbReference type="PROSITE" id="PS51471"/>
    </source>
</evidence>
<dbReference type="PROSITE" id="PS51471">
    <property type="entry name" value="FE2OG_OXY"/>
    <property type="match status" value="1"/>
</dbReference>
<evidence type="ECO:0000313" key="3">
    <source>
        <dbReference type="EMBL" id="KAK4174242.1"/>
    </source>
</evidence>
<reference evidence="3" key="1">
    <citation type="journal article" date="2023" name="Mol. Phylogenet. Evol.">
        <title>Genome-scale phylogeny and comparative genomics of the fungal order Sordariales.</title>
        <authorList>
            <person name="Hensen N."/>
            <person name="Bonometti L."/>
            <person name="Westerberg I."/>
            <person name="Brannstrom I.O."/>
            <person name="Guillou S."/>
            <person name="Cros-Aarteil S."/>
            <person name="Calhoun S."/>
            <person name="Haridas S."/>
            <person name="Kuo A."/>
            <person name="Mondo S."/>
            <person name="Pangilinan J."/>
            <person name="Riley R."/>
            <person name="LaButti K."/>
            <person name="Andreopoulos B."/>
            <person name="Lipzen A."/>
            <person name="Chen C."/>
            <person name="Yan M."/>
            <person name="Daum C."/>
            <person name="Ng V."/>
            <person name="Clum A."/>
            <person name="Steindorff A."/>
            <person name="Ohm R.A."/>
            <person name="Martin F."/>
            <person name="Silar P."/>
            <person name="Natvig D.O."/>
            <person name="Lalanne C."/>
            <person name="Gautier V."/>
            <person name="Ament-Velasquez S.L."/>
            <person name="Kruys A."/>
            <person name="Hutchinson M.I."/>
            <person name="Powell A.J."/>
            <person name="Barry K."/>
            <person name="Miller A.N."/>
            <person name="Grigoriev I.V."/>
            <person name="Debuchy R."/>
            <person name="Gladieux P."/>
            <person name="Hiltunen Thoren M."/>
            <person name="Johannesson H."/>
        </authorList>
    </citation>
    <scope>NUCLEOTIDE SEQUENCE</scope>
    <source>
        <strain evidence="3">CBS 892.96</strain>
    </source>
</reference>
<comment type="caution">
    <text evidence="3">The sequence shown here is derived from an EMBL/GenBank/DDBJ whole genome shotgun (WGS) entry which is preliminary data.</text>
</comment>
<dbReference type="PANTHER" id="PTHR12463">
    <property type="entry name" value="OXYGENASE-RELATED"/>
    <property type="match status" value="1"/>
</dbReference>
<evidence type="ECO:0000313" key="4">
    <source>
        <dbReference type="Proteomes" id="UP001302321"/>
    </source>
</evidence>
<dbReference type="Proteomes" id="UP001302321">
    <property type="component" value="Unassembled WGS sequence"/>
</dbReference>
<dbReference type="EMBL" id="MU866292">
    <property type="protein sequence ID" value="KAK4174242.1"/>
    <property type="molecule type" value="Genomic_DNA"/>
</dbReference>
<dbReference type="InterPro" id="IPR037151">
    <property type="entry name" value="AlkB-like_sf"/>
</dbReference>
<dbReference type="GO" id="GO:0070988">
    <property type="term" value="P:demethylation"/>
    <property type="evidence" value="ECO:0007669"/>
    <property type="project" value="InterPro"/>
</dbReference>
<feature type="region of interest" description="Disordered" evidence="1">
    <location>
        <begin position="1"/>
        <end position="26"/>
    </location>
</feature>
<proteinExistence type="predicted"/>
<sequence length="304" mass="33741">MSGQAPSPPGAQPHLTTPPIPITTATPSENLLQEWPEIGLTLVHEFISPAEEQEMISAFHAISPPNPADTRRRISQHFGQHFDYTTFGIDESKHSPAPSYITNFLDRLPVDTEGKEKGRKPDQFTVQYYPPGAGIPPHVDTHSMFGEALYSLSFGSGVPMIFRMSGENEARKLRLPKRSLQESSDVSVNGKAVEEKADKGEGVVVHPAWELMLPARSLLVMRGASRYGYTHGIRPRKTDVVDGVMVRREERYSITMRSVRRGEEIGCDCPFPGVCDARVRQEQEAAEEASKRERAETQCETKGG</sequence>
<dbReference type="PANTHER" id="PTHR12463:SF1">
    <property type="entry name" value="2-OXOGLUTARATE AND FE-DEPENDENT OXYGENASE FAMILY PROTEIN"/>
    <property type="match status" value="1"/>
</dbReference>
<evidence type="ECO:0000256" key="1">
    <source>
        <dbReference type="SAM" id="MobiDB-lite"/>
    </source>
</evidence>
<dbReference type="SUPFAM" id="SSF51197">
    <property type="entry name" value="Clavaminate synthase-like"/>
    <property type="match status" value="1"/>
</dbReference>